<evidence type="ECO:0000256" key="3">
    <source>
        <dbReference type="ARBA" id="ARBA00012417"/>
    </source>
</evidence>
<dbReference type="CDD" id="cd04485">
    <property type="entry name" value="DnaE_OBF"/>
    <property type="match status" value="1"/>
</dbReference>
<dbReference type="GO" id="GO:0006260">
    <property type="term" value="P:DNA replication"/>
    <property type="evidence" value="ECO:0007669"/>
    <property type="project" value="UniProtKB-KW"/>
</dbReference>
<dbReference type="SUPFAM" id="SSF50249">
    <property type="entry name" value="Nucleic acid-binding proteins"/>
    <property type="match status" value="1"/>
</dbReference>
<dbReference type="Pfam" id="PF02811">
    <property type="entry name" value="PHP"/>
    <property type="match status" value="1"/>
</dbReference>
<comment type="similarity">
    <text evidence="2">Belongs to the DNA polymerase type-C family. DnaE subfamily.</text>
</comment>
<dbReference type="OrthoDB" id="9803237at2"/>
<evidence type="ECO:0000256" key="6">
    <source>
        <dbReference type="ARBA" id="ARBA00022695"/>
    </source>
</evidence>
<keyword evidence="7" id="KW-0235">DNA replication</keyword>
<dbReference type="GO" id="GO:0005737">
    <property type="term" value="C:cytoplasm"/>
    <property type="evidence" value="ECO:0007669"/>
    <property type="project" value="UniProtKB-SubCell"/>
</dbReference>
<dbReference type="GO" id="GO:0008408">
    <property type="term" value="F:3'-5' exonuclease activity"/>
    <property type="evidence" value="ECO:0007669"/>
    <property type="project" value="InterPro"/>
</dbReference>
<evidence type="ECO:0000256" key="8">
    <source>
        <dbReference type="ARBA" id="ARBA00022932"/>
    </source>
</evidence>
<feature type="domain" description="Polymerase/histidinol phosphatase N-terminal" evidence="11">
    <location>
        <begin position="4"/>
        <end position="71"/>
    </location>
</feature>
<keyword evidence="8" id="KW-0239">DNA-directed DNA polymerase</keyword>
<comment type="catalytic activity">
    <reaction evidence="10">
        <text>DNA(n) + a 2'-deoxyribonucleoside 5'-triphosphate = DNA(n+1) + diphosphate</text>
        <dbReference type="Rhea" id="RHEA:22508"/>
        <dbReference type="Rhea" id="RHEA-COMP:17339"/>
        <dbReference type="Rhea" id="RHEA-COMP:17340"/>
        <dbReference type="ChEBI" id="CHEBI:33019"/>
        <dbReference type="ChEBI" id="CHEBI:61560"/>
        <dbReference type="ChEBI" id="CHEBI:173112"/>
        <dbReference type="EC" id="2.7.7.7"/>
    </reaction>
</comment>
<dbReference type="Gene3D" id="1.10.10.1600">
    <property type="entry name" value="Bacterial DNA polymerase III alpha subunit, thumb domain"/>
    <property type="match status" value="1"/>
</dbReference>
<evidence type="ECO:0000313" key="12">
    <source>
        <dbReference type="EMBL" id="ASV68731.1"/>
    </source>
</evidence>
<reference evidence="12 13" key="1">
    <citation type="submission" date="2017-08" db="EMBL/GenBank/DDBJ databases">
        <title>Complete Genome Sequence of Bacillus kochii Oregon-R-modENCODE STRAIN BDGP4, isolated from Drosophila melanogaster gut.</title>
        <authorList>
            <person name="Wan K.H."/>
            <person name="Yu C."/>
            <person name="Park S."/>
            <person name="Hammonds A.S."/>
            <person name="Booth B.W."/>
            <person name="Celniker S.E."/>
        </authorList>
    </citation>
    <scope>NUCLEOTIDE SEQUENCE [LARGE SCALE GENOMIC DNA]</scope>
    <source>
        <strain evidence="12 13">BDGP4</strain>
    </source>
</reference>
<sequence>MSFIHLQVYSAYSLLMSTASVEQLVADAKVKGYPAIALTDRNVMYGTAQFYNECKKNNIKPIIGLTVDIEKEQEEGTNPIVLLAKNNQGYQNLLKITSSLQTAAEGGLPLKWLRAYSNGLIALTPGLEGVIENYLLEDRFMDAEKYARMYKEIFSGDFYLSMQRHGLTEEEKVLPLLKDLSEQSDISLVVTNAVHYLNKEDAFAQQCALAIRNGEKLEDESWERLQSDQYSLKRVKEMVDLFVEEEEAIIKTNMIASECDVEMDLGIKSLPKFPTDGHLTADQQLEQLCMKGWGERYPDGNEKARNRLMYELSILKKMNFSDYFLIVADFMQFCRREKIFTGPGRGSAAGSIVAYVLYITDVDPIRYNLLFERFLNPERISMPDIDIDFPDHRRDEVIQYVASKYGQQHVAQIITFGTLAAKAALRDVGRAFGLNSKELDQLSRAVPSRLGITLKSAWQESHSLQTLINQSSLYKRLFNTALKLEGLPRHTSTHAAGVIISERPLVQVVPITGGHGDVFLTQFSMEHLEDRGLLKMDFLGLRNLSLIENILQSIKKKTGKLIPIKEVPLQDQKAYELLSRGETTGIFQLESSGMRNVLKKLQPTTFEDIVAVNALYRPGPMENIPLFIARKHGEEEITYPHQDLEDILKPTYGVIVYQEQIMQIAAKMAGFSLGEADLLRRAVSKKQEEVLNKERAHFVHGAINQGYTEETANQIYNYIVKFANYGFNRSHAVAYSMISYQLAYLKAHYPLHFMAALLTSAIGNDAKVAQYVNEAKQLGIEILPPSINKSIFSFQVENQGIRYSLAAVKTIGVNAWKEIVRVRAGRSFQDLFDFCIRMSGKVFNRRMLEMLVHSGSFDEFGEDRATLLASLDIALEHAELVQPDDDQFDMFSEEEFFPKPKYATVEEIPLLDKLANEKAALGLYLSAHPVTTYESFFSLLKSQTLQYIESQERKVIVQSVVYISEMKKIRTKKGEAMAFLLLSDQTGDMEAVAFPKIYNKYSSIMQAGDIVFMKGEVEVRNGKKQWIIRSVEKVEEVIEKEESKPPTLYIKITKENESDEKLTLLKEILQYEVGQSPVVLFYENDRRSIKLSQDEYVSYSEKLTERLKELFGGENIVFKR</sequence>
<dbReference type="KEGG" id="bko:CKF48_16430"/>
<dbReference type="Proteomes" id="UP000215137">
    <property type="component" value="Chromosome"/>
</dbReference>
<keyword evidence="13" id="KW-1185">Reference proteome</keyword>
<dbReference type="InterPro" id="IPR003141">
    <property type="entry name" value="Pol/His_phosphatase_N"/>
</dbReference>
<dbReference type="Pfam" id="PF14579">
    <property type="entry name" value="HHH_6"/>
    <property type="match status" value="1"/>
</dbReference>
<dbReference type="Gene3D" id="1.10.150.870">
    <property type="match status" value="1"/>
</dbReference>
<evidence type="ECO:0000259" key="11">
    <source>
        <dbReference type="SMART" id="SM00481"/>
    </source>
</evidence>
<keyword evidence="5" id="KW-0808">Transferase</keyword>
<dbReference type="AlphaFoldDB" id="A0A248TKP9"/>
<comment type="function">
    <text evidence="9">DNA polymerase III is a complex, multichain enzyme responsible for most of the replicative synthesis in bacteria. This DNA polymerase also exhibits 3' to 5' exonuclease activity. The alpha chain is the DNA polymerase.</text>
</comment>
<keyword evidence="6" id="KW-0548">Nucleotidyltransferase</keyword>
<evidence type="ECO:0000256" key="5">
    <source>
        <dbReference type="ARBA" id="ARBA00022679"/>
    </source>
</evidence>
<dbReference type="PANTHER" id="PTHR32294:SF0">
    <property type="entry name" value="DNA POLYMERASE III SUBUNIT ALPHA"/>
    <property type="match status" value="1"/>
</dbReference>
<dbReference type="InterPro" id="IPR016195">
    <property type="entry name" value="Pol/histidinol_Pase-like"/>
</dbReference>
<protein>
    <recommendedName>
        <fullName evidence="4">DNA polymerase III subunit alpha</fullName>
        <ecNumber evidence="3">2.7.7.7</ecNumber>
    </recommendedName>
</protein>
<dbReference type="Pfam" id="PF07733">
    <property type="entry name" value="DNA_pol3_alpha"/>
    <property type="match status" value="1"/>
</dbReference>
<organism evidence="12 13">
    <name type="scientific">Cytobacillus kochii</name>
    <dbReference type="NCBI Taxonomy" id="859143"/>
    <lineage>
        <taxon>Bacteria</taxon>
        <taxon>Bacillati</taxon>
        <taxon>Bacillota</taxon>
        <taxon>Bacilli</taxon>
        <taxon>Bacillales</taxon>
        <taxon>Bacillaceae</taxon>
        <taxon>Cytobacillus</taxon>
    </lineage>
</organism>
<dbReference type="GO" id="GO:0003887">
    <property type="term" value="F:DNA-directed DNA polymerase activity"/>
    <property type="evidence" value="ECO:0007669"/>
    <property type="project" value="UniProtKB-KW"/>
</dbReference>
<dbReference type="InterPro" id="IPR040982">
    <property type="entry name" value="DNA_pol3_finger"/>
</dbReference>
<dbReference type="Gene3D" id="3.20.20.140">
    <property type="entry name" value="Metal-dependent hydrolases"/>
    <property type="match status" value="1"/>
</dbReference>
<dbReference type="NCBIfam" id="NF004226">
    <property type="entry name" value="PRK05673.1"/>
    <property type="match status" value="1"/>
</dbReference>
<dbReference type="EC" id="2.7.7.7" evidence="3"/>
<evidence type="ECO:0000256" key="4">
    <source>
        <dbReference type="ARBA" id="ARBA00019114"/>
    </source>
</evidence>
<dbReference type="SMART" id="SM00481">
    <property type="entry name" value="POLIIIAc"/>
    <property type="match status" value="1"/>
</dbReference>
<dbReference type="GO" id="GO:0003676">
    <property type="term" value="F:nucleic acid binding"/>
    <property type="evidence" value="ECO:0007669"/>
    <property type="project" value="InterPro"/>
</dbReference>
<dbReference type="Pfam" id="PF17657">
    <property type="entry name" value="DNA_pol3_finger"/>
    <property type="match status" value="1"/>
</dbReference>
<dbReference type="EMBL" id="CP022983">
    <property type="protein sequence ID" value="ASV68731.1"/>
    <property type="molecule type" value="Genomic_DNA"/>
</dbReference>
<dbReference type="PANTHER" id="PTHR32294">
    <property type="entry name" value="DNA POLYMERASE III SUBUNIT ALPHA"/>
    <property type="match status" value="1"/>
</dbReference>
<comment type="subcellular location">
    <subcellularLocation>
        <location evidence="1">Cytoplasm</location>
    </subcellularLocation>
</comment>
<dbReference type="InterPro" id="IPR029460">
    <property type="entry name" value="DNAPol_HHH"/>
</dbReference>
<evidence type="ECO:0000256" key="10">
    <source>
        <dbReference type="ARBA" id="ARBA00049244"/>
    </source>
</evidence>
<evidence type="ECO:0000313" key="13">
    <source>
        <dbReference type="Proteomes" id="UP000215137"/>
    </source>
</evidence>
<evidence type="ECO:0000256" key="7">
    <source>
        <dbReference type="ARBA" id="ARBA00022705"/>
    </source>
</evidence>
<evidence type="ECO:0000256" key="1">
    <source>
        <dbReference type="ARBA" id="ARBA00004496"/>
    </source>
</evidence>
<gene>
    <name evidence="12" type="ORF">CKF48_16430</name>
</gene>
<dbReference type="SUPFAM" id="SSF89550">
    <property type="entry name" value="PHP domain-like"/>
    <property type="match status" value="1"/>
</dbReference>
<dbReference type="InterPro" id="IPR004805">
    <property type="entry name" value="DnaE2/DnaE/PolC"/>
</dbReference>
<dbReference type="InterPro" id="IPR004013">
    <property type="entry name" value="PHP_dom"/>
</dbReference>
<dbReference type="Pfam" id="PF01336">
    <property type="entry name" value="tRNA_anti-codon"/>
    <property type="match status" value="1"/>
</dbReference>
<name>A0A248TKP9_9BACI</name>
<dbReference type="InterPro" id="IPR012340">
    <property type="entry name" value="NA-bd_OB-fold"/>
</dbReference>
<evidence type="ECO:0000256" key="2">
    <source>
        <dbReference type="ARBA" id="ARBA00009496"/>
    </source>
</evidence>
<dbReference type="InterPro" id="IPR041931">
    <property type="entry name" value="DNA_pol3_alpha_thumb_dom"/>
</dbReference>
<proteinExistence type="inferred from homology"/>
<dbReference type="InterPro" id="IPR004365">
    <property type="entry name" value="NA-bd_OB_tRNA"/>
</dbReference>
<accession>A0A248TKP9</accession>
<dbReference type="NCBIfam" id="TIGR00594">
    <property type="entry name" value="polc"/>
    <property type="match status" value="1"/>
</dbReference>
<evidence type="ECO:0000256" key="9">
    <source>
        <dbReference type="ARBA" id="ARBA00025611"/>
    </source>
</evidence>
<dbReference type="InterPro" id="IPR011708">
    <property type="entry name" value="DNA_pol3_alpha_NTPase_dom"/>
</dbReference>